<feature type="region of interest" description="Disordered" evidence="8">
    <location>
        <begin position="1"/>
        <end position="23"/>
    </location>
</feature>
<feature type="compositionally biased region" description="Polar residues" evidence="8">
    <location>
        <begin position="1"/>
        <end position="14"/>
    </location>
</feature>
<evidence type="ECO:0000256" key="7">
    <source>
        <dbReference type="ARBA" id="ARBA00023098"/>
    </source>
</evidence>
<dbReference type="EMBL" id="LEKV01003169">
    <property type="protein sequence ID" value="KVI00927.1"/>
    <property type="molecule type" value="Genomic_DNA"/>
</dbReference>
<keyword evidence="10" id="KW-1185">Reference proteome</keyword>
<organism evidence="9 10">
    <name type="scientific">Cynara cardunculus var. scolymus</name>
    <name type="common">Globe artichoke</name>
    <name type="synonym">Cynara scolymus</name>
    <dbReference type="NCBI Taxonomy" id="59895"/>
    <lineage>
        <taxon>Eukaryota</taxon>
        <taxon>Viridiplantae</taxon>
        <taxon>Streptophyta</taxon>
        <taxon>Embryophyta</taxon>
        <taxon>Tracheophyta</taxon>
        <taxon>Spermatophyta</taxon>
        <taxon>Magnoliopsida</taxon>
        <taxon>eudicotyledons</taxon>
        <taxon>Gunneridae</taxon>
        <taxon>Pentapetalae</taxon>
        <taxon>asterids</taxon>
        <taxon>campanulids</taxon>
        <taxon>Asterales</taxon>
        <taxon>Asteraceae</taxon>
        <taxon>Carduoideae</taxon>
        <taxon>Cardueae</taxon>
        <taxon>Carduinae</taxon>
        <taxon>Cynara</taxon>
    </lineage>
</organism>
<dbReference type="CDD" id="cd01837">
    <property type="entry name" value="SGNH_plant_lipase_like"/>
    <property type="match status" value="1"/>
</dbReference>
<evidence type="ECO:0000313" key="9">
    <source>
        <dbReference type="EMBL" id="KVI00927.1"/>
    </source>
</evidence>
<dbReference type="GO" id="GO:0005576">
    <property type="term" value="C:extracellular region"/>
    <property type="evidence" value="ECO:0007669"/>
    <property type="project" value="UniProtKB-SubCell"/>
</dbReference>
<accession>A0A103Y1R3</accession>
<keyword evidence="5" id="KW-0378">Hydrolase</keyword>
<dbReference type="SUPFAM" id="SSF52266">
    <property type="entry name" value="SGNH hydrolase"/>
    <property type="match status" value="1"/>
</dbReference>
<comment type="caution">
    <text evidence="9">The sequence shown here is derived from an EMBL/GenBank/DDBJ whole genome shotgun (WGS) entry which is preliminary data.</text>
</comment>
<keyword evidence="6" id="KW-0442">Lipid degradation</keyword>
<evidence type="ECO:0000256" key="1">
    <source>
        <dbReference type="ARBA" id="ARBA00004613"/>
    </source>
</evidence>
<protein>
    <submittedName>
        <fullName evidence="9">Lipase, GDSL</fullName>
    </submittedName>
</protein>
<dbReference type="GO" id="GO:0016788">
    <property type="term" value="F:hydrolase activity, acting on ester bonds"/>
    <property type="evidence" value="ECO:0007669"/>
    <property type="project" value="InterPro"/>
</dbReference>
<evidence type="ECO:0000256" key="3">
    <source>
        <dbReference type="ARBA" id="ARBA00022525"/>
    </source>
</evidence>
<comment type="subcellular location">
    <subcellularLocation>
        <location evidence="1">Secreted</location>
    </subcellularLocation>
</comment>
<evidence type="ECO:0000256" key="6">
    <source>
        <dbReference type="ARBA" id="ARBA00022963"/>
    </source>
</evidence>
<keyword evidence="3" id="KW-0964">Secreted</keyword>
<reference evidence="9 10" key="1">
    <citation type="journal article" date="2016" name="Sci. Rep.">
        <title>The genome sequence of the outbreeding globe artichoke constructed de novo incorporating a phase-aware low-pass sequencing strategy of F1 progeny.</title>
        <authorList>
            <person name="Scaglione D."/>
            <person name="Reyes-Chin-Wo S."/>
            <person name="Acquadro A."/>
            <person name="Froenicke L."/>
            <person name="Portis E."/>
            <person name="Beitel C."/>
            <person name="Tirone M."/>
            <person name="Mauro R."/>
            <person name="Lo Monaco A."/>
            <person name="Mauromicale G."/>
            <person name="Faccioli P."/>
            <person name="Cattivelli L."/>
            <person name="Rieseberg L."/>
            <person name="Michelmore R."/>
            <person name="Lanteri S."/>
        </authorList>
    </citation>
    <scope>NUCLEOTIDE SEQUENCE [LARGE SCALE GENOMIC DNA]</scope>
    <source>
        <strain evidence="9">2C</strain>
    </source>
</reference>
<evidence type="ECO:0000256" key="4">
    <source>
        <dbReference type="ARBA" id="ARBA00022729"/>
    </source>
</evidence>
<proteinExistence type="inferred from homology"/>
<gene>
    <name evidence="9" type="ORF">Ccrd_020811</name>
</gene>
<dbReference type="InterPro" id="IPR001087">
    <property type="entry name" value="GDSL"/>
</dbReference>
<dbReference type="AlphaFoldDB" id="A0A103Y1R3"/>
<evidence type="ECO:0000256" key="2">
    <source>
        <dbReference type="ARBA" id="ARBA00008668"/>
    </source>
</evidence>
<comment type="similarity">
    <text evidence="2">Belongs to the 'GDSL' lipolytic enzyme family.</text>
</comment>
<dbReference type="Gene3D" id="3.40.50.1110">
    <property type="entry name" value="SGNH hydrolase"/>
    <property type="match status" value="1"/>
</dbReference>
<evidence type="ECO:0000256" key="8">
    <source>
        <dbReference type="SAM" id="MobiDB-lite"/>
    </source>
</evidence>
<name>A0A103Y1R3_CYNCS</name>
<dbReference type="Pfam" id="PF00657">
    <property type="entry name" value="Lipase_GDSL"/>
    <property type="match status" value="1"/>
</dbReference>
<dbReference type="InterPro" id="IPR036514">
    <property type="entry name" value="SGNH_hydro_sf"/>
</dbReference>
<evidence type="ECO:0000256" key="5">
    <source>
        <dbReference type="ARBA" id="ARBA00022801"/>
    </source>
</evidence>
<dbReference type="Gramene" id="KVI00927">
    <property type="protein sequence ID" value="KVI00927"/>
    <property type="gene ID" value="Ccrd_020811"/>
</dbReference>
<dbReference type="PANTHER" id="PTHR45650">
    <property type="entry name" value="GDSL-LIKE LIPASE/ACYLHYDROLASE-RELATED"/>
    <property type="match status" value="1"/>
</dbReference>
<dbReference type="InterPro" id="IPR051238">
    <property type="entry name" value="GDSL_esterase/lipase"/>
</dbReference>
<keyword evidence="7" id="KW-0443">Lipid metabolism</keyword>
<dbReference type="InterPro" id="IPR035669">
    <property type="entry name" value="SGNH_plant_lipase-like"/>
</dbReference>
<dbReference type="Proteomes" id="UP000243975">
    <property type="component" value="Unassembled WGS sequence"/>
</dbReference>
<evidence type="ECO:0000313" key="10">
    <source>
        <dbReference type="Proteomes" id="UP000243975"/>
    </source>
</evidence>
<sequence>MPSSLISDSRNMPSSYREMPLQTDNRPYSQSLFWIHQKRGEMGFGVEALVSMLMVATLSSFAAAVPQVPCYFVFGDSLMDNGNNNDLVTNAKSNVPPYGIDFPDGPTGRFSNGRNTADAIAQLLGFESYIPPFATAKPEEISRGGGRISMNQQLINHATTISRLNGSSSQVQKHLNKCIYTVTMGNNDFINNYFLPQYYQTNTLYTPQEYANILVQQYTQQLSKLHQQGARMFGIAGAGYSGCAPAIMTRYKTNVCVDEVNLAVLEFNTRLVTALKGLESRLFGSKFIFIEPSLGYSSDFSVTDKPCCIVSTTIEGEGQCIPNEVPCSGREKYVFWDAFHPTEGVSLVEGARIYKALSPFYGLKTNAASMAASIALSEVAEVDEI</sequence>
<keyword evidence="4" id="KW-0732">Signal</keyword>
<dbReference type="PANTHER" id="PTHR45650:SF50">
    <property type="entry name" value="TRIACYLGLYCEROL LIPASE"/>
    <property type="match status" value="1"/>
</dbReference>
<dbReference type="GO" id="GO:0016042">
    <property type="term" value="P:lipid catabolic process"/>
    <property type="evidence" value="ECO:0007669"/>
    <property type="project" value="UniProtKB-KW"/>
</dbReference>